<comment type="caution">
    <text evidence="3">The sequence shown here is derived from an EMBL/GenBank/DDBJ whole genome shotgun (WGS) entry which is preliminary data.</text>
</comment>
<keyword evidence="1" id="KW-0812">Transmembrane</keyword>
<dbReference type="EMBL" id="DTDH01000056">
    <property type="protein sequence ID" value="HGT98181.1"/>
    <property type="molecule type" value="Genomic_DNA"/>
</dbReference>
<evidence type="ECO:0000256" key="1">
    <source>
        <dbReference type="SAM" id="Phobius"/>
    </source>
</evidence>
<accession>A0A7J3MXC7</accession>
<organism evidence="3">
    <name type="scientific">Ignisphaera aggregans</name>
    <dbReference type="NCBI Taxonomy" id="334771"/>
    <lineage>
        <taxon>Archaea</taxon>
        <taxon>Thermoproteota</taxon>
        <taxon>Thermoprotei</taxon>
        <taxon>Desulfurococcales</taxon>
        <taxon>Desulfurococcaceae</taxon>
        <taxon>Ignisphaera</taxon>
    </lineage>
</organism>
<sequence length="79" mass="8981">MVRVLSRCSSNRATVSAFIKMMLYITLIMLSLVGAVYIVSIFPLKHEFPRMALLGILIIAILYLWYKATIVVIGKLYTK</sequence>
<feature type="transmembrane region" description="Helical" evidence="1">
    <location>
        <begin position="48"/>
        <end position="66"/>
    </location>
</feature>
<protein>
    <submittedName>
        <fullName evidence="3">Uncharacterized protein</fullName>
    </submittedName>
</protein>
<evidence type="ECO:0000313" key="3">
    <source>
        <dbReference type="EMBL" id="HGT98181.1"/>
    </source>
</evidence>
<evidence type="ECO:0000313" key="2">
    <source>
        <dbReference type="EMBL" id="HFQ78345.1"/>
    </source>
</evidence>
<name>A0A7J3MXC7_9CREN</name>
<keyword evidence="1" id="KW-1133">Transmembrane helix</keyword>
<gene>
    <name evidence="2" type="ORF">ENT99_01400</name>
    <name evidence="3" type="ORF">ENU64_01960</name>
</gene>
<dbReference type="EMBL" id="DTAU01000031">
    <property type="protein sequence ID" value="HFQ78345.1"/>
    <property type="molecule type" value="Genomic_DNA"/>
</dbReference>
<reference evidence="3" key="1">
    <citation type="journal article" date="2020" name="mSystems">
        <title>Genome- and Community-Level Interaction Insights into Carbon Utilization and Element Cycling Functions of Hydrothermarchaeota in Hydrothermal Sediment.</title>
        <authorList>
            <person name="Zhou Z."/>
            <person name="Liu Y."/>
            <person name="Xu W."/>
            <person name="Pan J."/>
            <person name="Luo Z.H."/>
            <person name="Li M."/>
        </authorList>
    </citation>
    <scope>NUCLEOTIDE SEQUENCE [LARGE SCALE GENOMIC DNA]</scope>
    <source>
        <strain evidence="2">SpSt-629</strain>
        <strain evidence="3">SpSt-688</strain>
    </source>
</reference>
<dbReference type="AlphaFoldDB" id="A0A7J3MXC7"/>
<feature type="transmembrane region" description="Helical" evidence="1">
    <location>
        <begin position="21"/>
        <end position="42"/>
    </location>
</feature>
<proteinExistence type="predicted"/>
<keyword evidence="1" id="KW-0472">Membrane</keyword>